<evidence type="ECO:0000256" key="1">
    <source>
        <dbReference type="SAM" id="MobiDB-lite"/>
    </source>
</evidence>
<organism evidence="2 3">
    <name type="scientific">Crenichthys baileyi</name>
    <name type="common">White River springfish</name>
    <dbReference type="NCBI Taxonomy" id="28760"/>
    <lineage>
        <taxon>Eukaryota</taxon>
        <taxon>Metazoa</taxon>
        <taxon>Chordata</taxon>
        <taxon>Craniata</taxon>
        <taxon>Vertebrata</taxon>
        <taxon>Euteleostomi</taxon>
        <taxon>Actinopterygii</taxon>
        <taxon>Neopterygii</taxon>
        <taxon>Teleostei</taxon>
        <taxon>Neoteleostei</taxon>
        <taxon>Acanthomorphata</taxon>
        <taxon>Ovalentaria</taxon>
        <taxon>Atherinomorphae</taxon>
        <taxon>Cyprinodontiformes</taxon>
        <taxon>Goodeidae</taxon>
        <taxon>Crenichthys</taxon>
    </lineage>
</organism>
<dbReference type="EMBL" id="JAHHUM010001257">
    <property type="protein sequence ID" value="KAK5613079.1"/>
    <property type="molecule type" value="Genomic_DNA"/>
</dbReference>
<proteinExistence type="predicted"/>
<reference evidence="2 3" key="1">
    <citation type="submission" date="2021-06" db="EMBL/GenBank/DDBJ databases">
        <authorList>
            <person name="Palmer J.M."/>
        </authorList>
    </citation>
    <scope>NUCLEOTIDE SEQUENCE [LARGE SCALE GENOMIC DNA]</scope>
    <source>
        <strain evidence="2 3">MEX-2019</strain>
        <tissue evidence="2">Muscle</tissue>
    </source>
</reference>
<comment type="caution">
    <text evidence="2">The sequence shown here is derived from an EMBL/GenBank/DDBJ whole genome shotgun (WGS) entry which is preliminary data.</text>
</comment>
<keyword evidence="3" id="KW-1185">Reference proteome</keyword>
<protein>
    <submittedName>
        <fullName evidence="2">Uncharacterized protein</fullName>
    </submittedName>
</protein>
<evidence type="ECO:0000313" key="3">
    <source>
        <dbReference type="Proteomes" id="UP001311232"/>
    </source>
</evidence>
<feature type="region of interest" description="Disordered" evidence="1">
    <location>
        <begin position="1"/>
        <end position="106"/>
    </location>
</feature>
<dbReference type="Proteomes" id="UP001311232">
    <property type="component" value="Unassembled WGS sequence"/>
</dbReference>
<evidence type="ECO:0000313" key="2">
    <source>
        <dbReference type="EMBL" id="KAK5613079.1"/>
    </source>
</evidence>
<feature type="compositionally biased region" description="Basic and acidic residues" evidence="1">
    <location>
        <begin position="88"/>
        <end position="98"/>
    </location>
</feature>
<gene>
    <name evidence="2" type="ORF">CRENBAI_001821</name>
</gene>
<dbReference type="AlphaFoldDB" id="A0AAV9RVK2"/>
<sequence>MNHRREYRSPPENSRGGHKGSHPAATVQKPQGADATRPQALDTKNHQGGGPLHFRVKAGRPPHHQLALPERRSPRPQPPAPTLAPNDPRPHLEREPQTKEGYTLSK</sequence>
<accession>A0AAV9RVK2</accession>
<name>A0AAV9RVK2_9TELE</name>
<feature type="compositionally biased region" description="Basic residues" evidence="1">
    <location>
        <begin position="54"/>
        <end position="63"/>
    </location>
</feature>